<reference evidence="8 9" key="1">
    <citation type="journal article" date="2017" name="Gigascience">
        <title>Genome sequence of the small brown planthopper, Laodelphax striatellus.</title>
        <authorList>
            <person name="Zhu J."/>
            <person name="Jiang F."/>
            <person name="Wang X."/>
            <person name="Yang P."/>
            <person name="Bao Y."/>
            <person name="Zhao W."/>
            <person name="Wang W."/>
            <person name="Lu H."/>
            <person name="Wang Q."/>
            <person name="Cui N."/>
            <person name="Li J."/>
            <person name="Chen X."/>
            <person name="Luo L."/>
            <person name="Yu J."/>
            <person name="Kang L."/>
            <person name="Cui F."/>
        </authorList>
    </citation>
    <scope>NUCLEOTIDE SEQUENCE [LARGE SCALE GENOMIC DNA]</scope>
    <source>
        <strain evidence="8">Lst14</strain>
    </source>
</reference>
<dbReference type="PANTHER" id="PTHR21107:SF2">
    <property type="entry name" value="CYTOCHROME C OXIDASE ASSEMBLY PROTEIN COX19"/>
    <property type="match status" value="1"/>
</dbReference>
<dbReference type="FunCoup" id="A0A482XAZ6">
    <property type="interactions" value="971"/>
</dbReference>
<proteinExistence type="inferred from homology"/>
<dbReference type="STRING" id="195883.A0A482XAZ6"/>
<dbReference type="SMR" id="A0A482XAZ6"/>
<dbReference type="InParanoid" id="A0A482XAZ6"/>
<name>A0A482XAZ6_LAOST</name>
<dbReference type="Pfam" id="PF06747">
    <property type="entry name" value="CHCH"/>
    <property type="match status" value="1"/>
</dbReference>
<evidence type="ECO:0000256" key="1">
    <source>
        <dbReference type="ARBA" id="ARBA00004496"/>
    </source>
</evidence>
<evidence type="ECO:0000259" key="7">
    <source>
        <dbReference type="Pfam" id="PF06747"/>
    </source>
</evidence>
<dbReference type="InterPro" id="IPR009069">
    <property type="entry name" value="Cys_alpha_HP_mot_SF"/>
</dbReference>
<dbReference type="GO" id="GO:0005758">
    <property type="term" value="C:mitochondrial intermembrane space"/>
    <property type="evidence" value="ECO:0007669"/>
    <property type="project" value="TreeGrafter"/>
</dbReference>
<dbReference type="OrthoDB" id="268594at2759"/>
<keyword evidence="2" id="KW-0963">Cytoplasm</keyword>
<dbReference type="SUPFAM" id="SSF47072">
    <property type="entry name" value="Cysteine alpha-hairpin motif"/>
    <property type="match status" value="1"/>
</dbReference>
<protein>
    <recommendedName>
        <fullName evidence="5">Cytochrome c oxidase assembly protein COX19</fullName>
    </recommendedName>
</protein>
<comment type="similarity">
    <text evidence="4">Belongs to the COX19 family.</text>
</comment>
<dbReference type="AlphaFoldDB" id="A0A482XAZ6"/>
<comment type="subcellular location">
    <subcellularLocation>
        <location evidence="1">Cytoplasm</location>
    </subcellularLocation>
</comment>
<keyword evidence="9" id="KW-1185">Reference proteome</keyword>
<evidence type="ECO:0000256" key="2">
    <source>
        <dbReference type="ARBA" id="ARBA00022490"/>
    </source>
</evidence>
<evidence type="ECO:0000256" key="6">
    <source>
        <dbReference type="SAM" id="MobiDB-lite"/>
    </source>
</evidence>
<organism evidence="8 9">
    <name type="scientific">Laodelphax striatellus</name>
    <name type="common">Small brown planthopper</name>
    <name type="synonym">Delphax striatella</name>
    <dbReference type="NCBI Taxonomy" id="195883"/>
    <lineage>
        <taxon>Eukaryota</taxon>
        <taxon>Metazoa</taxon>
        <taxon>Ecdysozoa</taxon>
        <taxon>Arthropoda</taxon>
        <taxon>Hexapoda</taxon>
        <taxon>Insecta</taxon>
        <taxon>Pterygota</taxon>
        <taxon>Neoptera</taxon>
        <taxon>Paraneoptera</taxon>
        <taxon>Hemiptera</taxon>
        <taxon>Auchenorrhyncha</taxon>
        <taxon>Fulgoroidea</taxon>
        <taxon>Delphacidae</taxon>
        <taxon>Criomorphinae</taxon>
        <taxon>Laodelphax</taxon>
    </lineage>
</organism>
<dbReference type="GO" id="GO:0033617">
    <property type="term" value="P:mitochondrial respiratory chain complex IV assembly"/>
    <property type="evidence" value="ECO:0007669"/>
    <property type="project" value="TreeGrafter"/>
</dbReference>
<dbReference type="EMBL" id="QKKF02014716">
    <property type="protein sequence ID" value="RZF42680.1"/>
    <property type="molecule type" value="Genomic_DNA"/>
</dbReference>
<accession>A0A482XAZ6</accession>
<dbReference type="InterPro" id="IPR051383">
    <property type="entry name" value="COX19"/>
</dbReference>
<dbReference type="PROSITE" id="PS51808">
    <property type="entry name" value="CHCH"/>
    <property type="match status" value="1"/>
</dbReference>
<comment type="caution">
    <text evidence="8">The sequence shown here is derived from an EMBL/GenBank/DDBJ whole genome shotgun (WGS) entry which is preliminary data.</text>
</comment>
<evidence type="ECO:0000256" key="5">
    <source>
        <dbReference type="ARBA" id="ARBA00039385"/>
    </source>
</evidence>
<evidence type="ECO:0000256" key="4">
    <source>
        <dbReference type="ARBA" id="ARBA00038223"/>
    </source>
</evidence>
<dbReference type="InterPro" id="IPR010625">
    <property type="entry name" value="CHCH"/>
</dbReference>
<keyword evidence="3" id="KW-1015">Disulfide bond</keyword>
<evidence type="ECO:0000256" key="3">
    <source>
        <dbReference type="ARBA" id="ARBA00023157"/>
    </source>
</evidence>
<feature type="domain" description="CHCH" evidence="7">
    <location>
        <begin position="45"/>
        <end position="79"/>
    </location>
</feature>
<sequence>MYLIIFRKESFIISASMSVMTFGMKKFNPTAPDKGSFPLDHEGLCKKEMIKYMICINQNNRDNSACRQQAKDYLSCRMENNLMSREEWPKLGFGEDGEDDSTTEKQKSGNKAN</sequence>
<feature type="region of interest" description="Disordered" evidence="6">
    <location>
        <begin position="87"/>
        <end position="113"/>
    </location>
</feature>
<gene>
    <name evidence="8" type="ORF">LSTR_LSTR001475</name>
</gene>
<evidence type="ECO:0000313" key="8">
    <source>
        <dbReference type="EMBL" id="RZF42680.1"/>
    </source>
</evidence>
<dbReference type="PANTHER" id="PTHR21107">
    <property type="entry name" value="CYTOCHROME C OXIDASE ASSEMBLY PROTEIN COX19"/>
    <property type="match status" value="1"/>
</dbReference>
<dbReference type="Proteomes" id="UP000291343">
    <property type="component" value="Unassembled WGS sequence"/>
</dbReference>
<evidence type="ECO:0000313" key="9">
    <source>
        <dbReference type="Proteomes" id="UP000291343"/>
    </source>
</evidence>